<keyword evidence="10" id="KW-1185">Reference proteome</keyword>
<dbReference type="PANTHER" id="PTHR21461:SF80">
    <property type="entry name" value="GLYCOSYLTRANSFERASE FAMILY 92 PROTEIN"/>
    <property type="match status" value="1"/>
</dbReference>
<evidence type="ECO:0000256" key="8">
    <source>
        <dbReference type="RuleBase" id="RU366017"/>
    </source>
</evidence>
<dbReference type="Proteomes" id="UP000031036">
    <property type="component" value="Unassembled WGS sequence"/>
</dbReference>
<keyword evidence="7" id="KW-0472">Membrane</keyword>
<name>A0A0B2UW73_TOXCA</name>
<protein>
    <recommendedName>
        <fullName evidence="8">Glycosyltransferase family 92 protein</fullName>
        <ecNumber evidence="8">2.4.1.-</ecNumber>
    </recommendedName>
</protein>
<dbReference type="Pfam" id="PF01697">
    <property type="entry name" value="Glyco_transf_92"/>
    <property type="match status" value="1"/>
</dbReference>
<comment type="similarity">
    <text evidence="2 8">Belongs to the glycosyltransferase 92 family.</text>
</comment>
<dbReference type="OrthoDB" id="2526284at2759"/>
<evidence type="ECO:0000256" key="1">
    <source>
        <dbReference type="ARBA" id="ARBA00004167"/>
    </source>
</evidence>
<keyword evidence="6" id="KW-1133">Transmembrane helix</keyword>
<dbReference type="GO" id="GO:0016020">
    <property type="term" value="C:membrane"/>
    <property type="evidence" value="ECO:0007669"/>
    <property type="project" value="UniProtKB-SubCell"/>
</dbReference>
<dbReference type="PANTHER" id="PTHR21461">
    <property type="entry name" value="GLYCOSYLTRANSFERASE FAMILY 92 PROTEIN"/>
    <property type="match status" value="1"/>
</dbReference>
<evidence type="ECO:0000256" key="4">
    <source>
        <dbReference type="ARBA" id="ARBA00022679"/>
    </source>
</evidence>
<evidence type="ECO:0000256" key="3">
    <source>
        <dbReference type="ARBA" id="ARBA00022676"/>
    </source>
</evidence>
<organism evidence="9 10">
    <name type="scientific">Toxocara canis</name>
    <name type="common">Canine roundworm</name>
    <dbReference type="NCBI Taxonomy" id="6265"/>
    <lineage>
        <taxon>Eukaryota</taxon>
        <taxon>Metazoa</taxon>
        <taxon>Ecdysozoa</taxon>
        <taxon>Nematoda</taxon>
        <taxon>Chromadorea</taxon>
        <taxon>Rhabditida</taxon>
        <taxon>Spirurina</taxon>
        <taxon>Ascaridomorpha</taxon>
        <taxon>Ascaridoidea</taxon>
        <taxon>Toxocaridae</taxon>
        <taxon>Toxocara</taxon>
    </lineage>
</organism>
<sequence>MNAYLITDDTIRITLITICEYHPNLTVSIGQHTSALLQLEPIEPCKKRWDAIRRCTYAGHYGSTTLPKEALDDVVRGKATMFISYFNESHSRKGLRLIDSRVSSTRQPTNRLAVCVPPIAQFSGWPLLARFFEMWIAHGATKFYLLLQSITPEVDAMLHIYESDPKISIERVLWGLVPSPKNTSDDENPNNLLFRSELFLSINDCTLRARGTAEYLALFDLDEIILLRNNLTLLQILDSAITNDQNIAAFMFRSSYGIFSDDTRFVTHPSQIKFDSLRNVSLENWVHVAGSLGKLIVRPERIKITGLHTFGVMANRKYKGFTIDPSTGQIFNLRLVEMPLKDGHVYESNTELTKYIPQWSHSYQERMTSERMRIEKGKSFMSGISFAQEEWPNPGHEATEQLERCILKYFSLNDTTCPAHVKCTPNITAVGMDQWIYSEQTMVVV</sequence>
<comment type="subcellular location">
    <subcellularLocation>
        <location evidence="1">Membrane</location>
        <topology evidence="1">Single-pass membrane protein</topology>
    </subcellularLocation>
</comment>
<dbReference type="EC" id="2.4.1.-" evidence="8"/>
<reference evidence="9 10" key="1">
    <citation type="submission" date="2014-11" db="EMBL/GenBank/DDBJ databases">
        <title>Genetic blueprint of the zoonotic pathogen Toxocara canis.</title>
        <authorList>
            <person name="Zhu X.-Q."/>
            <person name="Korhonen P.K."/>
            <person name="Cai H."/>
            <person name="Young N.D."/>
            <person name="Nejsum P."/>
            <person name="von Samson-Himmelstjerna G."/>
            <person name="Boag P.R."/>
            <person name="Tan P."/>
            <person name="Li Q."/>
            <person name="Min J."/>
            <person name="Yang Y."/>
            <person name="Wang X."/>
            <person name="Fang X."/>
            <person name="Hall R.S."/>
            <person name="Hofmann A."/>
            <person name="Sternberg P.W."/>
            <person name="Jex A.R."/>
            <person name="Gasser R.B."/>
        </authorList>
    </citation>
    <scope>NUCLEOTIDE SEQUENCE [LARGE SCALE GENOMIC DNA]</scope>
    <source>
        <strain evidence="9">PN_DK_2014</strain>
    </source>
</reference>
<keyword evidence="4 8" id="KW-0808">Transferase</keyword>
<keyword evidence="5" id="KW-0812">Transmembrane</keyword>
<evidence type="ECO:0000313" key="9">
    <source>
        <dbReference type="EMBL" id="KHN73110.1"/>
    </source>
</evidence>
<dbReference type="EMBL" id="JPKZ01003150">
    <property type="protein sequence ID" value="KHN73110.1"/>
    <property type="molecule type" value="Genomic_DNA"/>
</dbReference>
<comment type="caution">
    <text evidence="9">The sequence shown here is derived from an EMBL/GenBank/DDBJ whole genome shotgun (WGS) entry which is preliminary data.</text>
</comment>
<evidence type="ECO:0000256" key="7">
    <source>
        <dbReference type="ARBA" id="ARBA00023136"/>
    </source>
</evidence>
<evidence type="ECO:0000313" key="10">
    <source>
        <dbReference type="Proteomes" id="UP000031036"/>
    </source>
</evidence>
<accession>A0A0B2UW73</accession>
<dbReference type="GO" id="GO:0016757">
    <property type="term" value="F:glycosyltransferase activity"/>
    <property type="evidence" value="ECO:0007669"/>
    <property type="project" value="UniProtKB-UniRule"/>
</dbReference>
<evidence type="ECO:0000256" key="2">
    <source>
        <dbReference type="ARBA" id="ARBA00007647"/>
    </source>
</evidence>
<gene>
    <name evidence="9" type="primary">F13G3.3</name>
    <name evidence="9" type="ORF">Tcan_09983</name>
</gene>
<keyword evidence="3 8" id="KW-0328">Glycosyltransferase</keyword>
<dbReference type="GO" id="GO:0005737">
    <property type="term" value="C:cytoplasm"/>
    <property type="evidence" value="ECO:0007669"/>
    <property type="project" value="TreeGrafter"/>
</dbReference>
<dbReference type="OMA" id="ITICEYH"/>
<dbReference type="InterPro" id="IPR008166">
    <property type="entry name" value="Glyco_transf_92"/>
</dbReference>
<proteinExistence type="inferred from homology"/>
<evidence type="ECO:0000256" key="5">
    <source>
        <dbReference type="ARBA" id="ARBA00022692"/>
    </source>
</evidence>
<dbReference type="AlphaFoldDB" id="A0A0B2UW73"/>
<evidence type="ECO:0000256" key="6">
    <source>
        <dbReference type="ARBA" id="ARBA00022989"/>
    </source>
</evidence>